<proteinExistence type="predicted"/>
<evidence type="ECO:0000313" key="3">
    <source>
        <dbReference type="EMBL" id="RGD78252.1"/>
    </source>
</evidence>
<dbReference type="InterPro" id="IPR036650">
    <property type="entry name" value="CAT_RNA-bd_dom_sf"/>
</dbReference>
<dbReference type="Gene3D" id="1.10.1790.10">
    <property type="entry name" value="PRD domain"/>
    <property type="match status" value="2"/>
</dbReference>
<protein>
    <submittedName>
        <fullName evidence="3">PRD domain-containing protein</fullName>
    </submittedName>
</protein>
<accession>A0A3E3E8P9</accession>
<dbReference type="Proteomes" id="UP000261032">
    <property type="component" value="Unassembled WGS sequence"/>
</dbReference>
<reference evidence="3 4" key="1">
    <citation type="submission" date="2018-08" db="EMBL/GenBank/DDBJ databases">
        <title>A genome reference for cultivated species of the human gut microbiota.</title>
        <authorList>
            <person name="Zou Y."/>
            <person name="Xue W."/>
            <person name="Luo G."/>
        </authorList>
    </citation>
    <scope>NUCLEOTIDE SEQUENCE [LARGE SCALE GENOMIC DNA]</scope>
    <source>
        <strain evidence="3 4">OM06-4</strain>
    </source>
</reference>
<dbReference type="InterPro" id="IPR036634">
    <property type="entry name" value="PRD_sf"/>
</dbReference>
<dbReference type="Gene3D" id="2.30.24.10">
    <property type="entry name" value="CAT RNA-binding domain"/>
    <property type="match status" value="1"/>
</dbReference>
<dbReference type="InterPro" id="IPR011608">
    <property type="entry name" value="PRD"/>
</dbReference>
<dbReference type="GO" id="GO:0006355">
    <property type="term" value="P:regulation of DNA-templated transcription"/>
    <property type="evidence" value="ECO:0007669"/>
    <property type="project" value="InterPro"/>
</dbReference>
<dbReference type="EMBL" id="QUSL01000048">
    <property type="protein sequence ID" value="RGD78252.1"/>
    <property type="molecule type" value="Genomic_DNA"/>
</dbReference>
<dbReference type="PROSITE" id="PS51372">
    <property type="entry name" value="PRD_2"/>
    <property type="match status" value="2"/>
</dbReference>
<comment type="caution">
    <text evidence="3">The sequence shown here is derived from an EMBL/GenBank/DDBJ whole genome shotgun (WGS) entry which is preliminary data.</text>
</comment>
<dbReference type="Pfam" id="PF00874">
    <property type="entry name" value="PRD"/>
    <property type="match status" value="2"/>
</dbReference>
<dbReference type="SUPFAM" id="SSF63520">
    <property type="entry name" value="PTS-regulatory domain, PRD"/>
    <property type="match status" value="2"/>
</dbReference>
<evidence type="ECO:0000256" key="1">
    <source>
        <dbReference type="ARBA" id="ARBA00022737"/>
    </source>
</evidence>
<dbReference type="InterPro" id="IPR004341">
    <property type="entry name" value="CAT_RNA-bd_dom"/>
</dbReference>
<dbReference type="SMART" id="SM01061">
    <property type="entry name" value="CAT_RBD"/>
    <property type="match status" value="1"/>
</dbReference>
<feature type="domain" description="PRD" evidence="2">
    <location>
        <begin position="170"/>
        <end position="280"/>
    </location>
</feature>
<dbReference type="SUPFAM" id="SSF50151">
    <property type="entry name" value="SacY-like RNA-binding domain"/>
    <property type="match status" value="1"/>
</dbReference>
<dbReference type="InterPro" id="IPR050661">
    <property type="entry name" value="BglG_antiterminators"/>
</dbReference>
<evidence type="ECO:0000259" key="2">
    <source>
        <dbReference type="PROSITE" id="PS51372"/>
    </source>
</evidence>
<name>A0A3E3E8P9_9FIRM</name>
<gene>
    <name evidence="3" type="ORF">DXB93_17410</name>
</gene>
<dbReference type="Pfam" id="PF03123">
    <property type="entry name" value="CAT_RBD"/>
    <property type="match status" value="1"/>
</dbReference>
<dbReference type="AlphaFoldDB" id="A0A3E3E8P9"/>
<organism evidence="3 4">
    <name type="scientific">Thomasclavelia ramosa</name>
    <dbReference type="NCBI Taxonomy" id="1547"/>
    <lineage>
        <taxon>Bacteria</taxon>
        <taxon>Bacillati</taxon>
        <taxon>Bacillota</taxon>
        <taxon>Erysipelotrichia</taxon>
        <taxon>Erysipelotrichales</taxon>
        <taxon>Coprobacillaceae</taxon>
        <taxon>Thomasclavelia</taxon>
    </lineage>
</organism>
<dbReference type="GO" id="GO:0003723">
    <property type="term" value="F:RNA binding"/>
    <property type="evidence" value="ECO:0007669"/>
    <property type="project" value="InterPro"/>
</dbReference>
<dbReference type="NCBIfam" id="NF046042">
    <property type="entry name" value="LicT"/>
    <property type="match status" value="1"/>
</dbReference>
<keyword evidence="1" id="KW-0677">Repeat</keyword>
<feature type="domain" description="PRD" evidence="2">
    <location>
        <begin position="63"/>
        <end position="169"/>
    </location>
</feature>
<sequence>MNMIIKKILNNNVVITTNYQMEEIIVMGKGLAYGKQAGDNIDMNKINKTFEVSLKPSQRKMINMLKDIPLEYMEISDCVIKEAKVDLEVDDSLYISLTDHIHTSIERYKEGVYLKNHMLFEIKNFYPKEFELGLLTLKLIKEKYGINMEEDEAAFLALHIVSSEVGRNISDIYEMTNFILEIIGIVKDYFKLELDEDSLSYHRFVTHLKFFGLRVFNKIKQVEDITLNNDLLEIMKEKYVESYLCTSKIQSHIEKTYHYELNDEEVLYLTIHVAKIISKK</sequence>
<evidence type="ECO:0000313" key="4">
    <source>
        <dbReference type="Proteomes" id="UP000261032"/>
    </source>
</evidence>
<dbReference type="PANTHER" id="PTHR30185">
    <property type="entry name" value="CRYPTIC BETA-GLUCOSIDE BGL OPERON ANTITERMINATOR"/>
    <property type="match status" value="1"/>
</dbReference>
<dbReference type="PANTHER" id="PTHR30185:SF15">
    <property type="entry name" value="CRYPTIC BETA-GLUCOSIDE BGL OPERON ANTITERMINATOR"/>
    <property type="match status" value="1"/>
</dbReference>